<protein>
    <submittedName>
        <fullName evidence="5">DNA-binding GntR family transcriptional regulator</fullName>
    </submittedName>
</protein>
<dbReference type="CDD" id="cd07377">
    <property type="entry name" value="WHTH_GntR"/>
    <property type="match status" value="1"/>
</dbReference>
<keyword evidence="6" id="KW-1185">Reference proteome</keyword>
<dbReference type="GO" id="GO:0003677">
    <property type="term" value="F:DNA binding"/>
    <property type="evidence" value="ECO:0007669"/>
    <property type="project" value="UniProtKB-KW"/>
</dbReference>
<dbReference type="SUPFAM" id="SSF46785">
    <property type="entry name" value="Winged helix' DNA-binding domain"/>
    <property type="match status" value="1"/>
</dbReference>
<dbReference type="RefSeq" id="WP_197004152.1">
    <property type="nucleotide sequence ID" value="NZ_BONS01000020.1"/>
</dbReference>
<dbReference type="Pfam" id="PF07729">
    <property type="entry name" value="FCD"/>
    <property type="match status" value="1"/>
</dbReference>
<evidence type="ECO:0000256" key="1">
    <source>
        <dbReference type="ARBA" id="ARBA00023015"/>
    </source>
</evidence>
<keyword evidence="2 5" id="KW-0238">DNA-binding</keyword>
<reference evidence="5" key="1">
    <citation type="submission" date="2020-11" db="EMBL/GenBank/DDBJ databases">
        <title>Sequencing the genomes of 1000 actinobacteria strains.</title>
        <authorList>
            <person name="Klenk H.-P."/>
        </authorList>
    </citation>
    <scope>NUCLEOTIDE SEQUENCE</scope>
    <source>
        <strain evidence="5">DSM 45356</strain>
    </source>
</reference>
<dbReference type="SMART" id="SM00345">
    <property type="entry name" value="HTH_GNTR"/>
    <property type="match status" value="1"/>
</dbReference>
<dbReference type="Gene3D" id="1.20.120.530">
    <property type="entry name" value="GntR ligand-binding domain-like"/>
    <property type="match status" value="1"/>
</dbReference>
<keyword evidence="1" id="KW-0805">Transcription regulation</keyword>
<dbReference type="AlphaFoldDB" id="A0A8J7KKX6"/>
<evidence type="ECO:0000259" key="4">
    <source>
        <dbReference type="PROSITE" id="PS50949"/>
    </source>
</evidence>
<dbReference type="InterPro" id="IPR011711">
    <property type="entry name" value="GntR_C"/>
</dbReference>
<dbReference type="Gene3D" id="1.10.10.10">
    <property type="entry name" value="Winged helix-like DNA-binding domain superfamily/Winged helix DNA-binding domain"/>
    <property type="match status" value="1"/>
</dbReference>
<dbReference type="InterPro" id="IPR036388">
    <property type="entry name" value="WH-like_DNA-bd_sf"/>
</dbReference>
<proteinExistence type="predicted"/>
<comment type="caution">
    <text evidence="5">The sequence shown here is derived from an EMBL/GenBank/DDBJ whole genome shotgun (WGS) entry which is preliminary data.</text>
</comment>
<dbReference type="GO" id="GO:0003700">
    <property type="term" value="F:DNA-binding transcription factor activity"/>
    <property type="evidence" value="ECO:0007669"/>
    <property type="project" value="InterPro"/>
</dbReference>
<organism evidence="5 6">
    <name type="scientific">Longispora fulva</name>
    <dbReference type="NCBI Taxonomy" id="619741"/>
    <lineage>
        <taxon>Bacteria</taxon>
        <taxon>Bacillati</taxon>
        <taxon>Actinomycetota</taxon>
        <taxon>Actinomycetes</taxon>
        <taxon>Micromonosporales</taxon>
        <taxon>Micromonosporaceae</taxon>
        <taxon>Longispora</taxon>
    </lineage>
</organism>
<name>A0A8J7KKX6_9ACTN</name>
<dbReference type="InterPro" id="IPR008920">
    <property type="entry name" value="TF_FadR/GntR_C"/>
</dbReference>
<dbReference type="EMBL" id="JADOUF010000001">
    <property type="protein sequence ID" value="MBG6137271.1"/>
    <property type="molecule type" value="Genomic_DNA"/>
</dbReference>
<dbReference type="SMART" id="SM00895">
    <property type="entry name" value="FCD"/>
    <property type="match status" value="1"/>
</dbReference>
<dbReference type="Pfam" id="PF00392">
    <property type="entry name" value="GntR"/>
    <property type="match status" value="1"/>
</dbReference>
<accession>A0A8J7KKX6</accession>
<dbReference type="InterPro" id="IPR000524">
    <property type="entry name" value="Tscrpt_reg_HTH_GntR"/>
</dbReference>
<dbReference type="Proteomes" id="UP000622552">
    <property type="component" value="Unassembled WGS sequence"/>
</dbReference>
<evidence type="ECO:0000256" key="3">
    <source>
        <dbReference type="ARBA" id="ARBA00023163"/>
    </source>
</evidence>
<evidence type="ECO:0000313" key="5">
    <source>
        <dbReference type="EMBL" id="MBG6137271.1"/>
    </source>
</evidence>
<dbReference type="SUPFAM" id="SSF48008">
    <property type="entry name" value="GntR ligand-binding domain-like"/>
    <property type="match status" value="1"/>
</dbReference>
<evidence type="ECO:0000313" key="6">
    <source>
        <dbReference type="Proteomes" id="UP000622552"/>
    </source>
</evidence>
<dbReference type="PANTHER" id="PTHR43537:SF24">
    <property type="entry name" value="GLUCONATE OPERON TRANSCRIPTIONAL REPRESSOR"/>
    <property type="match status" value="1"/>
</dbReference>
<gene>
    <name evidence="5" type="ORF">IW245_003465</name>
</gene>
<feature type="domain" description="HTH gntR-type" evidence="4">
    <location>
        <begin position="1"/>
        <end position="66"/>
    </location>
</feature>
<dbReference type="PROSITE" id="PS50949">
    <property type="entry name" value="HTH_GNTR"/>
    <property type="match status" value="1"/>
</dbReference>
<dbReference type="PANTHER" id="PTHR43537">
    <property type="entry name" value="TRANSCRIPTIONAL REGULATOR, GNTR FAMILY"/>
    <property type="match status" value="1"/>
</dbReference>
<evidence type="ECO:0000256" key="2">
    <source>
        <dbReference type="ARBA" id="ARBA00023125"/>
    </source>
</evidence>
<keyword evidence="3" id="KW-0804">Transcription</keyword>
<sequence>MQADAAHRRLRELILAGDYAPGQRLTEMEVSATLAMSRTPVREAFRALVSDGLVAPDGRGVAVVALGAGALRDAYQVRAALEAMTADLAARRQAAGEIAPAALAALRREADAADEATRAAHGATDAAARAGHLARGVAHNRRFHQRIAALAGNPVATGILDRLWDQIVVSTRDSLASPARPAHVAHQHDTLLAAITEGRAADAWAAAHAHVLDTHTAGTHDPEEQS</sequence>
<dbReference type="InterPro" id="IPR036390">
    <property type="entry name" value="WH_DNA-bd_sf"/>
</dbReference>